<evidence type="ECO:0000256" key="4">
    <source>
        <dbReference type="ARBA" id="ARBA00022777"/>
    </source>
</evidence>
<dbReference type="InterPro" id="IPR031475">
    <property type="entry name" value="NBD_C"/>
</dbReference>
<dbReference type="AlphaFoldDB" id="A0A3E3K099"/>
<dbReference type="GO" id="GO:0005524">
    <property type="term" value="F:ATP binding"/>
    <property type="evidence" value="ECO:0007669"/>
    <property type="project" value="UniProtKB-KW"/>
</dbReference>
<keyword evidence="10" id="KW-1185">Reference proteome</keyword>
<dbReference type="Pfam" id="PF17042">
    <property type="entry name" value="NBD_C"/>
    <property type="match status" value="1"/>
</dbReference>
<evidence type="ECO:0000313" key="9">
    <source>
        <dbReference type="EMBL" id="RGE86056.1"/>
    </source>
</evidence>
<accession>A0A3E3K099</accession>
<protein>
    <submittedName>
        <fullName evidence="9">Four-carbon acid sugar kinase family protein</fullName>
    </submittedName>
</protein>
<dbReference type="Gene3D" id="3.40.980.20">
    <property type="entry name" value="Four-carbon acid sugar kinase, nucleotide binding domain"/>
    <property type="match status" value="1"/>
</dbReference>
<comment type="caution">
    <text evidence="9">The sequence shown here is derived from an EMBL/GenBank/DDBJ whole genome shotgun (WGS) entry which is preliminary data.</text>
</comment>
<reference evidence="9 10" key="1">
    <citation type="submission" date="2018-08" db="EMBL/GenBank/DDBJ databases">
        <title>A genome reference for cultivated species of the human gut microbiota.</title>
        <authorList>
            <person name="Zou Y."/>
            <person name="Xue W."/>
            <person name="Luo G."/>
        </authorList>
    </citation>
    <scope>NUCLEOTIDE SEQUENCE [LARGE SCALE GENOMIC DNA]</scope>
    <source>
        <strain evidence="9 10">AF37-2AT</strain>
    </source>
</reference>
<dbReference type="EMBL" id="QVLX01000006">
    <property type="protein sequence ID" value="RGE86056.1"/>
    <property type="molecule type" value="Genomic_DNA"/>
</dbReference>
<evidence type="ECO:0000259" key="7">
    <source>
        <dbReference type="Pfam" id="PF07005"/>
    </source>
</evidence>
<dbReference type="SUPFAM" id="SSF142764">
    <property type="entry name" value="YgbK-like"/>
    <property type="match status" value="1"/>
</dbReference>
<keyword evidence="3" id="KW-0547">Nucleotide-binding</keyword>
<dbReference type="OrthoDB" id="9778478at2"/>
<dbReference type="InterPro" id="IPR042213">
    <property type="entry name" value="NBD_C_sf"/>
</dbReference>
<dbReference type="Pfam" id="PF07005">
    <property type="entry name" value="SBD_N"/>
    <property type="match status" value="1"/>
</dbReference>
<evidence type="ECO:0000256" key="2">
    <source>
        <dbReference type="ARBA" id="ARBA00022679"/>
    </source>
</evidence>
<dbReference type="Gene3D" id="3.40.50.10840">
    <property type="entry name" value="Putative sugar-binding, N-terminal domain"/>
    <property type="match status" value="1"/>
</dbReference>
<evidence type="ECO:0000313" key="10">
    <source>
        <dbReference type="Proteomes" id="UP000261080"/>
    </source>
</evidence>
<dbReference type="RefSeq" id="WP_048621132.1">
    <property type="nucleotide sequence ID" value="NZ_BAABYU010000001.1"/>
</dbReference>
<evidence type="ECO:0000256" key="1">
    <source>
        <dbReference type="ARBA" id="ARBA00005715"/>
    </source>
</evidence>
<keyword evidence="6" id="KW-0119">Carbohydrate metabolism</keyword>
<keyword evidence="5" id="KW-0067">ATP-binding</keyword>
<proteinExistence type="inferred from homology"/>
<organism evidence="9 10">
    <name type="scientific">Sellimonas intestinalis</name>
    <dbReference type="NCBI Taxonomy" id="1653434"/>
    <lineage>
        <taxon>Bacteria</taxon>
        <taxon>Bacillati</taxon>
        <taxon>Bacillota</taxon>
        <taxon>Clostridia</taxon>
        <taxon>Lachnospirales</taxon>
        <taxon>Lachnospiraceae</taxon>
        <taxon>Sellimonas</taxon>
    </lineage>
</organism>
<dbReference type="GO" id="GO:0016301">
    <property type="term" value="F:kinase activity"/>
    <property type="evidence" value="ECO:0007669"/>
    <property type="project" value="UniProtKB-KW"/>
</dbReference>
<gene>
    <name evidence="9" type="ORF">DW016_11200</name>
</gene>
<dbReference type="Proteomes" id="UP000261080">
    <property type="component" value="Unassembled WGS sequence"/>
</dbReference>
<feature type="domain" description="Four-carbon acid sugar kinase nucleotide binding" evidence="8">
    <location>
        <begin position="228"/>
        <end position="392"/>
    </location>
</feature>
<evidence type="ECO:0000259" key="8">
    <source>
        <dbReference type="Pfam" id="PF17042"/>
    </source>
</evidence>
<dbReference type="InterPro" id="IPR010737">
    <property type="entry name" value="4-carb_acid_sugar_kinase_N"/>
</dbReference>
<sequence length="405" mass="44842">MEKFLMIADDFTGAGDAGVQMSKNGIEARIAFNTDGIDPNESYVIDSESRNIPAEEAYEKVKKIYQDMETYHYDHYYKKIDSTIRGNIRAELMAAREVLKPDLTVFNPGNPDSNRTVVDGILMMNGIRICETEIMRDPLCLVKEDNLKKLLETEMEEPVQYFTLAQIRSGKLELDGSGLITFDVLNNEDMDTVVRFILSKKKKVLWVGSAGMANALFYTLCPKYPVLSLVGSISDTSRNQVRRAKEQGARIVEMNVSGLLKGGNLAKVADEAVEGLKLGENVIVVSAREHEDYLDSVDTGKKLGMKRGDVARYTQERLGELSAMILKQANVCGVFLTGGDTAISFMEKNHAHGARLVEEVLPIVALVETVDGDYPGLPLVVKGGSIGDENAIAESIRYLKERKSR</sequence>
<feature type="domain" description="Four-carbon acid sugar kinase N-terminal" evidence="7">
    <location>
        <begin position="5"/>
        <end position="216"/>
    </location>
</feature>
<comment type="similarity">
    <text evidence="1">Belongs to the four-carbon acid sugar kinase family.</text>
</comment>
<evidence type="ECO:0000256" key="6">
    <source>
        <dbReference type="ARBA" id="ARBA00023277"/>
    </source>
</evidence>
<evidence type="ECO:0000256" key="3">
    <source>
        <dbReference type="ARBA" id="ARBA00022741"/>
    </source>
</evidence>
<keyword evidence="2" id="KW-0808">Transferase</keyword>
<evidence type="ECO:0000256" key="5">
    <source>
        <dbReference type="ARBA" id="ARBA00022840"/>
    </source>
</evidence>
<keyword evidence="4 9" id="KW-0418">Kinase</keyword>
<name>A0A3E3K099_9FIRM</name>
<dbReference type="InterPro" id="IPR037051">
    <property type="entry name" value="4-carb_acid_sugar_kinase_N_sf"/>
</dbReference>